<keyword evidence="2" id="KW-1185">Reference proteome</keyword>
<dbReference type="EMBL" id="JADKPV010000001">
    <property type="protein sequence ID" value="MBF4500346.1"/>
    <property type="molecule type" value="Genomic_DNA"/>
</dbReference>
<accession>A0A8J7GBA2</accession>
<evidence type="ECO:0000313" key="1">
    <source>
        <dbReference type="EMBL" id="MBF4500346.1"/>
    </source>
</evidence>
<comment type="caution">
    <text evidence="1">The sequence shown here is derived from an EMBL/GenBank/DDBJ whole genome shotgun (WGS) entry which is preliminary data.</text>
</comment>
<evidence type="ECO:0000313" key="2">
    <source>
        <dbReference type="Proteomes" id="UP000622653"/>
    </source>
</evidence>
<sequence length="195" mass="22207">MNKWKIAFFVLLFLLVLIVGIIYWKVFAVSASAPIQEEPLNLEEKRTLQVQTTREDFEAIANTYMQRAIPKDTPIDVDLRVEDEIILSGEVPFFTSLIPVSLYFDPVPTEEGNLMLNQTKLEVGRLNVSPRAVLKVIRDTEALPTWMEVQPKEERIFINLDRIPFANGIEVRVHAIDLPNDHIQLDVAVPVGEGK</sequence>
<dbReference type="AlphaFoldDB" id="A0A8J7GBA2"/>
<reference evidence="1" key="1">
    <citation type="submission" date="2020-11" db="EMBL/GenBank/DDBJ databases">
        <title>Multidrug resistant novel bacterium Savagea serpentis sp. nov., isolated from the scats of a vine snake (Ahaetulla nasuta).</title>
        <authorList>
            <person name="Venkata Ramana V."/>
            <person name="Vikas Patil S."/>
            <person name="Yogita Lugani V."/>
        </authorList>
    </citation>
    <scope>NUCLEOTIDE SEQUENCE</scope>
    <source>
        <strain evidence="1">SN6</strain>
    </source>
</reference>
<dbReference type="Pfam" id="PF09911">
    <property type="entry name" value="DUF2140"/>
    <property type="match status" value="1"/>
</dbReference>
<dbReference type="Proteomes" id="UP000622653">
    <property type="component" value="Unassembled WGS sequence"/>
</dbReference>
<protein>
    <submittedName>
        <fullName evidence="1">YpmS family protein</fullName>
    </submittedName>
</protein>
<organism evidence="1 2">
    <name type="scientific">Savagea serpentis</name>
    <dbReference type="NCBI Taxonomy" id="2785297"/>
    <lineage>
        <taxon>Bacteria</taxon>
        <taxon>Bacillati</taxon>
        <taxon>Bacillota</taxon>
        <taxon>Bacilli</taxon>
        <taxon>Bacillales</taxon>
        <taxon>Caryophanaceae</taxon>
        <taxon>Savagea</taxon>
    </lineage>
</organism>
<name>A0A8J7GBA2_9BACL</name>
<dbReference type="RefSeq" id="WP_194561790.1">
    <property type="nucleotide sequence ID" value="NZ_JADKPV010000001.1"/>
</dbReference>
<dbReference type="InterPro" id="IPR018672">
    <property type="entry name" value="DUF2140"/>
</dbReference>
<proteinExistence type="predicted"/>
<gene>
    <name evidence="1" type="ORF">IRY55_03130</name>
</gene>